<dbReference type="NCBIfam" id="TIGR01509">
    <property type="entry name" value="HAD-SF-IA-v3"/>
    <property type="match status" value="1"/>
</dbReference>
<dbReference type="Gene3D" id="3.40.50.1000">
    <property type="entry name" value="HAD superfamily/HAD-like"/>
    <property type="match status" value="1"/>
</dbReference>
<evidence type="ECO:0000313" key="5">
    <source>
        <dbReference type="EMBL" id="OSQ49073.1"/>
    </source>
</evidence>
<dbReference type="Proteomes" id="UP000193396">
    <property type="component" value="Unassembled WGS sequence"/>
</dbReference>
<evidence type="ECO:0008006" key="7">
    <source>
        <dbReference type="Google" id="ProtNLM"/>
    </source>
</evidence>
<keyword evidence="3" id="KW-0479">Metal-binding</keyword>
<dbReference type="SUPFAM" id="SSF56784">
    <property type="entry name" value="HAD-like"/>
    <property type="match status" value="1"/>
</dbReference>
<evidence type="ECO:0000313" key="6">
    <source>
        <dbReference type="Proteomes" id="UP000193396"/>
    </source>
</evidence>
<gene>
    <name evidence="5" type="ORF">TALK_05565</name>
</gene>
<accession>A0A1Y2LEH8</accession>
<comment type="similarity">
    <text evidence="2">Belongs to the HAD-like hydrolase superfamily. CbbY/CbbZ/Gph/YieH family.</text>
</comment>
<reference evidence="5 6" key="1">
    <citation type="submission" date="2014-03" db="EMBL/GenBank/DDBJ databases">
        <title>The draft genome sequence of Thalassospira alkalitolerans JCM 18968.</title>
        <authorList>
            <person name="Lai Q."/>
            <person name="Shao Z."/>
        </authorList>
    </citation>
    <scope>NUCLEOTIDE SEQUENCE [LARGE SCALE GENOMIC DNA]</scope>
    <source>
        <strain evidence="5 6">JCM 18968</strain>
    </source>
</reference>
<evidence type="ECO:0000256" key="1">
    <source>
        <dbReference type="ARBA" id="ARBA00001946"/>
    </source>
</evidence>
<dbReference type="RefSeq" id="WP_085616735.1">
    <property type="nucleotide sequence ID" value="NZ_JFKB01000003.1"/>
</dbReference>
<dbReference type="GO" id="GO:0003824">
    <property type="term" value="F:catalytic activity"/>
    <property type="evidence" value="ECO:0007669"/>
    <property type="project" value="UniProtKB-ARBA"/>
</dbReference>
<dbReference type="PANTHER" id="PTHR46193:SF10">
    <property type="entry name" value="6-PHOSPHOGLUCONATE PHOSPHATASE"/>
    <property type="match status" value="1"/>
</dbReference>
<evidence type="ECO:0000256" key="2">
    <source>
        <dbReference type="ARBA" id="ARBA00006171"/>
    </source>
</evidence>
<dbReference type="SFLD" id="SFLDS00003">
    <property type="entry name" value="Haloacid_Dehalogenase"/>
    <property type="match status" value="1"/>
</dbReference>
<evidence type="ECO:0000256" key="3">
    <source>
        <dbReference type="ARBA" id="ARBA00022723"/>
    </source>
</evidence>
<dbReference type="AlphaFoldDB" id="A0A1Y2LEH8"/>
<keyword evidence="6" id="KW-1185">Reference proteome</keyword>
<protein>
    <recommendedName>
        <fullName evidence="7">Hydrolase</fullName>
    </recommendedName>
</protein>
<dbReference type="InterPro" id="IPR051600">
    <property type="entry name" value="Beta-PGM-like"/>
</dbReference>
<dbReference type="Pfam" id="PF00702">
    <property type="entry name" value="Hydrolase"/>
    <property type="match status" value="1"/>
</dbReference>
<dbReference type="InterPro" id="IPR023214">
    <property type="entry name" value="HAD_sf"/>
</dbReference>
<dbReference type="InterPro" id="IPR023198">
    <property type="entry name" value="PGP-like_dom2"/>
</dbReference>
<keyword evidence="4" id="KW-0460">Magnesium</keyword>
<dbReference type="GO" id="GO:0046872">
    <property type="term" value="F:metal ion binding"/>
    <property type="evidence" value="ECO:0007669"/>
    <property type="project" value="UniProtKB-KW"/>
</dbReference>
<dbReference type="STRING" id="1293890.TALK_05565"/>
<dbReference type="PANTHER" id="PTHR46193">
    <property type="entry name" value="6-PHOSPHOGLUCONATE PHOSPHATASE"/>
    <property type="match status" value="1"/>
</dbReference>
<name>A0A1Y2LEH8_9PROT</name>
<comment type="cofactor">
    <cofactor evidence="1">
        <name>Mg(2+)</name>
        <dbReference type="ChEBI" id="CHEBI:18420"/>
    </cofactor>
</comment>
<dbReference type="SFLD" id="SFLDG01135">
    <property type="entry name" value="C1.5.6:_HAD__Beta-PGM__Phospha"/>
    <property type="match status" value="1"/>
</dbReference>
<proteinExistence type="inferred from homology"/>
<dbReference type="InterPro" id="IPR036412">
    <property type="entry name" value="HAD-like_sf"/>
</dbReference>
<dbReference type="SFLD" id="SFLDG01129">
    <property type="entry name" value="C1.5:_HAD__Beta-PGM__Phosphata"/>
    <property type="match status" value="1"/>
</dbReference>
<dbReference type="Gene3D" id="1.10.150.240">
    <property type="entry name" value="Putative phosphatase, domain 2"/>
    <property type="match status" value="1"/>
</dbReference>
<sequence>MIELVIFDCDGVLIDSEVLSFAVDTQVLAGHGIEMTADVLARRYGGVSYGEMIAQLNDQHTTAIDAVAYQAECEGVLEGLFETDLRAISGISDVLKSLAVPCCVASASDLARLDKCLGVTGLLEFFGPRIFSVEEVKHGKPAPDIFLHAANECGFSPERSIVIEDSPAGIVAAQAAGMRAVGFLGGGHRSPEDADILMDAGAEDVVGNGAELHRYLANIGLVMAA</sequence>
<dbReference type="OrthoDB" id="9793014at2"/>
<comment type="caution">
    <text evidence="5">The sequence shown here is derived from an EMBL/GenBank/DDBJ whole genome shotgun (WGS) entry which is preliminary data.</text>
</comment>
<dbReference type="InterPro" id="IPR006439">
    <property type="entry name" value="HAD-SF_hydro_IA"/>
</dbReference>
<evidence type="ECO:0000256" key="4">
    <source>
        <dbReference type="ARBA" id="ARBA00022842"/>
    </source>
</evidence>
<dbReference type="EMBL" id="JFKB01000003">
    <property type="protein sequence ID" value="OSQ49073.1"/>
    <property type="molecule type" value="Genomic_DNA"/>
</dbReference>
<organism evidence="5 6">
    <name type="scientific">Thalassospira alkalitolerans</name>
    <dbReference type="NCBI Taxonomy" id="1293890"/>
    <lineage>
        <taxon>Bacteria</taxon>
        <taxon>Pseudomonadati</taxon>
        <taxon>Pseudomonadota</taxon>
        <taxon>Alphaproteobacteria</taxon>
        <taxon>Rhodospirillales</taxon>
        <taxon>Thalassospiraceae</taxon>
        <taxon>Thalassospira</taxon>
    </lineage>
</organism>